<comment type="caution">
    <text evidence="3">The sequence shown here is derived from an EMBL/GenBank/DDBJ whole genome shotgun (WGS) entry which is preliminary data.</text>
</comment>
<proteinExistence type="predicted"/>
<dbReference type="NCBIfam" id="NF047839">
    <property type="entry name" value="PspM_Rv2743c"/>
    <property type="match status" value="1"/>
</dbReference>
<evidence type="ECO:0000313" key="4">
    <source>
        <dbReference type="Proteomes" id="UP000252586"/>
    </source>
</evidence>
<feature type="transmembrane region" description="Helical" evidence="2">
    <location>
        <begin position="65"/>
        <end position="84"/>
    </location>
</feature>
<dbReference type="AlphaFoldDB" id="A0A366E367"/>
<dbReference type="RefSeq" id="WP_067514381.1">
    <property type="nucleotide sequence ID" value="NZ_CP107943.1"/>
</dbReference>
<dbReference type="InterPro" id="IPR057952">
    <property type="entry name" value="Rv2743c-like"/>
</dbReference>
<name>A0A366E367_9NOCA</name>
<organism evidence="3 4">
    <name type="scientific">Nocardia puris</name>
    <dbReference type="NCBI Taxonomy" id="208602"/>
    <lineage>
        <taxon>Bacteria</taxon>
        <taxon>Bacillati</taxon>
        <taxon>Actinomycetota</taxon>
        <taxon>Actinomycetes</taxon>
        <taxon>Mycobacteriales</taxon>
        <taxon>Nocardiaceae</taxon>
        <taxon>Nocardia</taxon>
    </lineage>
</organism>
<keyword evidence="2" id="KW-0472">Membrane</keyword>
<dbReference type="STRING" id="1210090.GCA_001613185_06816"/>
<feature type="transmembrane region" description="Helical" evidence="2">
    <location>
        <begin position="90"/>
        <end position="109"/>
    </location>
</feature>
<accession>A0A366E367</accession>
<dbReference type="Pfam" id="PF25587">
    <property type="entry name" value="Rv2743c"/>
    <property type="match status" value="1"/>
</dbReference>
<keyword evidence="4" id="KW-1185">Reference proteome</keyword>
<evidence type="ECO:0000256" key="2">
    <source>
        <dbReference type="SAM" id="Phobius"/>
    </source>
</evidence>
<dbReference type="EMBL" id="QNRE01000001">
    <property type="protein sequence ID" value="RBO96555.1"/>
    <property type="molecule type" value="Genomic_DNA"/>
</dbReference>
<feature type="region of interest" description="Disordered" evidence="1">
    <location>
        <begin position="1"/>
        <end position="27"/>
    </location>
</feature>
<gene>
    <name evidence="3" type="ORF">DFR74_101570</name>
</gene>
<reference evidence="3 4" key="1">
    <citation type="submission" date="2018-06" db="EMBL/GenBank/DDBJ databases">
        <title>Genomic Encyclopedia of Type Strains, Phase IV (KMG-IV): sequencing the most valuable type-strain genomes for metagenomic binning, comparative biology and taxonomic classification.</title>
        <authorList>
            <person name="Goeker M."/>
        </authorList>
    </citation>
    <scope>NUCLEOTIDE SEQUENCE [LARGE SCALE GENOMIC DNA]</scope>
    <source>
        <strain evidence="3 4">DSM 44599</strain>
    </source>
</reference>
<evidence type="ECO:0000313" key="3">
    <source>
        <dbReference type="EMBL" id="RBO96555.1"/>
    </source>
</evidence>
<keyword evidence="2" id="KW-0812">Transmembrane</keyword>
<keyword evidence="2" id="KW-1133">Transmembrane helix</keyword>
<sequence>MSRKRTPARAWQAPAPHPGQFGMPNGSLPETLRDMGEHALVAVRRWADPRERELRKRRRARRRSYQLGTVSGLTTAGTVGLVVISAPAWAVVVLGGGAVALVTGTALSARRYLRLRRSPLPQAAFVPRKQPPLRSAARAPITRLIGVERAMHGLVAQIAASHRLPEDELTEMVETAASGAAALHALASDIVGMERAIASLGHTNPQAVQALIGNVRFALGRIEAGIAEYEQVVAAAGRVLAVPESSVVAHRFDGIVAELRDAADRLDGWAQALTEVADSTAVAAPNLSTLGYRTERPLSG</sequence>
<dbReference type="Proteomes" id="UP000252586">
    <property type="component" value="Unassembled WGS sequence"/>
</dbReference>
<evidence type="ECO:0000256" key="1">
    <source>
        <dbReference type="SAM" id="MobiDB-lite"/>
    </source>
</evidence>
<protein>
    <submittedName>
        <fullName evidence="3">Uncharacterized protein</fullName>
    </submittedName>
</protein>